<protein>
    <submittedName>
        <fullName evidence="1">Uncharacterized protein</fullName>
    </submittedName>
</protein>
<gene>
    <name evidence="1" type="ORF">BN1221_03880</name>
</gene>
<proteinExistence type="predicted"/>
<evidence type="ECO:0000313" key="1">
    <source>
        <dbReference type="EMBL" id="CPR19650.1"/>
    </source>
</evidence>
<dbReference type="EMBL" id="CGIG01000001">
    <property type="protein sequence ID" value="CPR19650.1"/>
    <property type="molecule type" value="Genomic_DNA"/>
</dbReference>
<dbReference type="AlphaFoldDB" id="A0A0G4K081"/>
<organism evidence="1 2">
    <name type="scientific">Brenneria goodwinii</name>
    <dbReference type="NCBI Taxonomy" id="1109412"/>
    <lineage>
        <taxon>Bacteria</taxon>
        <taxon>Pseudomonadati</taxon>
        <taxon>Pseudomonadota</taxon>
        <taxon>Gammaproteobacteria</taxon>
        <taxon>Enterobacterales</taxon>
        <taxon>Pectobacteriaceae</taxon>
        <taxon>Brenneria</taxon>
    </lineage>
</organism>
<accession>A0A0G4K081</accession>
<evidence type="ECO:0000313" key="2">
    <source>
        <dbReference type="Proteomes" id="UP000044377"/>
    </source>
</evidence>
<reference evidence="2" key="1">
    <citation type="submission" date="2015-01" db="EMBL/GenBank/DDBJ databases">
        <authorList>
            <person name="Paterson Steve"/>
        </authorList>
    </citation>
    <scope>NUCLEOTIDE SEQUENCE [LARGE SCALE GENOMIC DNA]</scope>
    <source>
        <strain evidence="2">OBR1</strain>
    </source>
</reference>
<name>A0A0G4K081_9GAMM</name>
<dbReference type="STRING" id="1109412.BN1221_03880"/>
<sequence length="37" mass="3992">MVPALDVLAVNKRVPDGVLFGAVRYSGGKWRKVFSTG</sequence>
<keyword evidence="2" id="KW-1185">Reference proteome</keyword>
<dbReference type="Proteomes" id="UP000044377">
    <property type="component" value="Unassembled WGS sequence"/>
</dbReference>